<protein>
    <submittedName>
        <fullName evidence="3">Uncharacterized protein</fullName>
    </submittedName>
</protein>
<dbReference type="PANTHER" id="PTHR11046">
    <property type="entry name" value="OLIGORIBONUCLEASE, MITOCHONDRIAL"/>
    <property type="match status" value="1"/>
</dbReference>
<dbReference type="GO" id="GO:0000175">
    <property type="term" value="F:3'-5'-RNA exonuclease activity"/>
    <property type="evidence" value="ECO:0007669"/>
    <property type="project" value="InterPro"/>
</dbReference>
<evidence type="ECO:0000313" key="4">
    <source>
        <dbReference type="EMBL" id="KAJ8359691.1"/>
    </source>
</evidence>
<dbReference type="PANTHER" id="PTHR11046:SF29">
    <property type="match status" value="1"/>
</dbReference>
<dbReference type="AlphaFoldDB" id="A0A9Q1F8Z9"/>
<accession>A0A9Q1F8Z9</accession>
<dbReference type="OrthoDB" id="10067847at2759"/>
<reference evidence="3" key="1">
    <citation type="journal article" date="2023" name="Science">
        <title>Genome structures resolve the early diversification of teleost fishes.</title>
        <authorList>
            <person name="Parey E."/>
            <person name="Louis A."/>
            <person name="Montfort J."/>
            <person name="Bouchez O."/>
            <person name="Roques C."/>
            <person name="Iampietro C."/>
            <person name="Lluch J."/>
            <person name="Castinel A."/>
            <person name="Donnadieu C."/>
            <person name="Desvignes T."/>
            <person name="Floi Bucao C."/>
            <person name="Jouanno E."/>
            <person name="Wen M."/>
            <person name="Mejri S."/>
            <person name="Dirks R."/>
            <person name="Jansen H."/>
            <person name="Henkel C."/>
            <person name="Chen W.J."/>
            <person name="Zahm M."/>
            <person name="Cabau C."/>
            <person name="Klopp C."/>
            <person name="Thompson A.W."/>
            <person name="Robinson-Rechavi M."/>
            <person name="Braasch I."/>
            <person name="Lecointre G."/>
            <person name="Bobe J."/>
            <person name="Postlethwait J.H."/>
            <person name="Berthelot C."/>
            <person name="Roest Crollius H."/>
            <person name="Guiguen Y."/>
        </authorList>
    </citation>
    <scope>NUCLEOTIDE SEQUENCE</scope>
    <source>
        <strain evidence="3">WJC10195</strain>
    </source>
</reference>
<organism evidence="3 5">
    <name type="scientific">Synaphobranchus kaupii</name>
    <name type="common">Kaup's arrowtooth eel</name>
    <dbReference type="NCBI Taxonomy" id="118154"/>
    <lineage>
        <taxon>Eukaryota</taxon>
        <taxon>Metazoa</taxon>
        <taxon>Chordata</taxon>
        <taxon>Craniata</taxon>
        <taxon>Vertebrata</taxon>
        <taxon>Euteleostomi</taxon>
        <taxon>Actinopterygii</taxon>
        <taxon>Neopterygii</taxon>
        <taxon>Teleostei</taxon>
        <taxon>Anguilliformes</taxon>
        <taxon>Synaphobranchidae</taxon>
        <taxon>Synaphobranchus</taxon>
    </lineage>
</organism>
<dbReference type="Proteomes" id="UP001152622">
    <property type="component" value="Chromosome 7"/>
</dbReference>
<dbReference type="Proteomes" id="UP001152622">
    <property type="component" value="Chromosome 5"/>
</dbReference>
<evidence type="ECO:0000256" key="1">
    <source>
        <dbReference type="ARBA" id="ARBA00022722"/>
    </source>
</evidence>
<gene>
    <name evidence="4" type="ORF">SKAU_G00162160</name>
    <name evidence="3" type="ORF">SKAU_G00211400</name>
</gene>
<sequence>MKEKTIKRLKTTVKQSEHALEEKEELVQMLTQKLSLQDKWKQEKVALQKRLSVMRGNVARARQERHDSKEQAEASIQQLKAELKQMERRERELQAVVDCTERDEVATFENGRYTNEIREVCMTLLTEGNVSIRKLPKVLTTVIKNLTGKVPQRLPSKTLLSSRIMMEARIVASKQVSLKSGKHLTLGLRQVAGGDAETYLTAFKESIDSLAAAITSAEEEKSVIVASLVSSIKCLMSDQAAVNGVFNRLLAQFREELLPSIIPEFDSLSTDQQQQLVEMGTFACRMHLLVNMEPAAARALHVLDITLSEGTNPHSLHSEEAGTRRVIRTAAALFTRRGSAVAGAPDMWEVFLRGKGQQKNHLVTYHGRRMNISFQNALALYFHWEDATSFLADWPADNDLIKSVRYDIKEPLYRAGCRAMGLIYALLMEPFERILKMPGNILDLNTDLERMLSSLQVWSSDGSVAMKRGSVFAVQPLDNELTAKIFGEVENAEENAFTQLAIELISAEMLIVLQRQASIQLPGGKHWEPSTPVQQMAKTVPKTNMLGECDMAVLDNLLRSKPSISSHNLETLVMWWQNKPSHYLDSLSPAERTKVLDEARRQVPSFIVSMKEKKASLQMALEEKMAMKIQSKEAKDAALRATKMRLTQDVTKWGGPWSKEEVQSRLDEIGSGQWREALLAQIRFQKTVLNSAGERHLFQESREKRKYTVEELKRNLMSILEANFNVPQIPQPGGLAYRSREERQVVVSDCRAKMLFRLKEAERKGKIEQAKSRLEEFSRRPELLVGKRVMHQCRENGNVEWFPATVSGLKEPQEEEDTNTLFNIKYDVCEELWCFPLLKDIKNNDLYLV</sequence>
<evidence type="ECO:0000313" key="5">
    <source>
        <dbReference type="Proteomes" id="UP001152622"/>
    </source>
</evidence>
<dbReference type="EMBL" id="JAINUF010000007">
    <property type="protein sequence ID" value="KAJ8353573.1"/>
    <property type="molecule type" value="Genomic_DNA"/>
</dbReference>
<feature type="coiled-coil region" evidence="2">
    <location>
        <begin position="6"/>
        <end position="103"/>
    </location>
</feature>
<comment type="caution">
    <text evidence="3">The sequence shown here is derived from an EMBL/GenBank/DDBJ whole genome shotgun (WGS) entry which is preliminary data.</text>
</comment>
<dbReference type="EMBL" id="JAINUF010000005">
    <property type="protein sequence ID" value="KAJ8359691.1"/>
    <property type="molecule type" value="Genomic_DNA"/>
</dbReference>
<keyword evidence="1" id="KW-0540">Nuclease</keyword>
<keyword evidence="2" id="KW-0175">Coiled coil</keyword>
<dbReference type="Gene3D" id="2.80.10.70">
    <property type="entry name" value="Spindlin/Ssty"/>
    <property type="match status" value="1"/>
</dbReference>
<keyword evidence="5" id="KW-1185">Reference proteome</keyword>
<evidence type="ECO:0000256" key="2">
    <source>
        <dbReference type="SAM" id="Coils"/>
    </source>
</evidence>
<dbReference type="InterPro" id="IPR022894">
    <property type="entry name" value="Oligoribonuclease"/>
</dbReference>
<dbReference type="InterPro" id="IPR042567">
    <property type="entry name" value="SPIN/Ssty_sf"/>
</dbReference>
<name>A0A9Q1F8Z9_SYNKA</name>
<proteinExistence type="predicted"/>
<evidence type="ECO:0000313" key="3">
    <source>
        <dbReference type="EMBL" id="KAJ8353573.1"/>
    </source>
</evidence>
<keyword evidence="1" id="KW-0378">Hydrolase</keyword>